<accession>A0A9P5NJL6</accession>
<reference evidence="2" key="1">
    <citation type="submission" date="2020-11" db="EMBL/GenBank/DDBJ databases">
        <authorList>
            <consortium name="DOE Joint Genome Institute"/>
            <person name="Ahrendt S."/>
            <person name="Riley R."/>
            <person name="Andreopoulos W."/>
            <person name="LaButti K."/>
            <person name="Pangilinan J."/>
            <person name="Ruiz-duenas F.J."/>
            <person name="Barrasa J.M."/>
            <person name="Sanchez-Garcia M."/>
            <person name="Camarero S."/>
            <person name="Miyauchi S."/>
            <person name="Serrano A."/>
            <person name="Linde D."/>
            <person name="Babiker R."/>
            <person name="Drula E."/>
            <person name="Ayuso-Fernandez I."/>
            <person name="Pacheco R."/>
            <person name="Padilla G."/>
            <person name="Ferreira P."/>
            <person name="Barriuso J."/>
            <person name="Kellner H."/>
            <person name="Castanera R."/>
            <person name="Alfaro M."/>
            <person name="Ramirez L."/>
            <person name="Pisabarro A.G."/>
            <person name="Kuo A."/>
            <person name="Tritt A."/>
            <person name="Lipzen A."/>
            <person name="He G."/>
            <person name="Yan M."/>
            <person name="Ng V."/>
            <person name="Cullen D."/>
            <person name="Martin F."/>
            <person name="Rosso M.-N."/>
            <person name="Henrissat B."/>
            <person name="Hibbett D."/>
            <person name="Martinez A.T."/>
            <person name="Grigoriev I.V."/>
        </authorList>
    </citation>
    <scope>NUCLEOTIDE SEQUENCE</scope>
    <source>
        <strain evidence="2">AH 44721</strain>
    </source>
</reference>
<feature type="transmembrane region" description="Helical" evidence="1">
    <location>
        <begin position="135"/>
        <end position="153"/>
    </location>
</feature>
<name>A0A9P5NJL6_GYMJU</name>
<proteinExistence type="predicted"/>
<gene>
    <name evidence="2" type="ORF">CPB84DRAFT_1848661</name>
</gene>
<evidence type="ECO:0000256" key="1">
    <source>
        <dbReference type="SAM" id="Phobius"/>
    </source>
</evidence>
<dbReference type="OrthoDB" id="3349377at2759"/>
<feature type="transmembrane region" description="Helical" evidence="1">
    <location>
        <begin position="67"/>
        <end position="89"/>
    </location>
</feature>
<comment type="caution">
    <text evidence="2">The sequence shown here is derived from an EMBL/GenBank/DDBJ whole genome shotgun (WGS) entry which is preliminary data.</text>
</comment>
<protein>
    <submittedName>
        <fullName evidence="2">Uncharacterized protein</fullName>
    </submittedName>
</protein>
<dbReference type="Proteomes" id="UP000724874">
    <property type="component" value="Unassembled WGS sequence"/>
</dbReference>
<dbReference type="AlphaFoldDB" id="A0A9P5NJL6"/>
<keyword evidence="3" id="KW-1185">Reference proteome</keyword>
<dbReference type="EMBL" id="JADNYJ010000067">
    <property type="protein sequence ID" value="KAF8893184.1"/>
    <property type="molecule type" value="Genomic_DNA"/>
</dbReference>
<evidence type="ECO:0000313" key="2">
    <source>
        <dbReference type="EMBL" id="KAF8893184.1"/>
    </source>
</evidence>
<keyword evidence="1" id="KW-1133">Transmembrane helix</keyword>
<sequence>MAIRLASLFNNNTKVIILLCITFIVEAASVVISEILGRKSDSLPVQHLTDMASDIFCVQDNILAWTYLVWVPVGCFEALVLLMAIYVAVRHHRYNKADPPALLHHSLLRDNLAFPAIHLLVCAGNFVAWRFPPYVVGQMGLALVLFVSCITGPRSIINLRKAFYQAENDTIYIEDNSQQDDDGRMEMESLEFL</sequence>
<keyword evidence="1" id="KW-0812">Transmembrane</keyword>
<evidence type="ECO:0000313" key="3">
    <source>
        <dbReference type="Proteomes" id="UP000724874"/>
    </source>
</evidence>
<keyword evidence="1" id="KW-0472">Membrane</keyword>
<organism evidence="2 3">
    <name type="scientific">Gymnopilus junonius</name>
    <name type="common">Spectacular rustgill mushroom</name>
    <name type="synonym">Gymnopilus spectabilis subsp. junonius</name>
    <dbReference type="NCBI Taxonomy" id="109634"/>
    <lineage>
        <taxon>Eukaryota</taxon>
        <taxon>Fungi</taxon>
        <taxon>Dikarya</taxon>
        <taxon>Basidiomycota</taxon>
        <taxon>Agaricomycotina</taxon>
        <taxon>Agaricomycetes</taxon>
        <taxon>Agaricomycetidae</taxon>
        <taxon>Agaricales</taxon>
        <taxon>Agaricineae</taxon>
        <taxon>Hymenogastraceae</taxon>
        <taxon>Gymnopilus</taxon>
    </lineage>
</organism>